<gene>
    <name evidence="3" type="primary">gatA_2</name>
    <name evidence="3" type="ORF">ETAA8_38510</name>
</gene>
<dbReference type="GO" id="GO:0009062">
    <property type="term" value="P:fatty acid catabolic process"/>
    <property type="evidence" value="ECO:0007669"/>
    <property type="project" value="TreeGrafter"/>
</dbReference>
<dbReference type="InterPro" id="IPR052096">
    <property type="entry name" value="Endocannabinoid_amidase"/>
</dbReference>
<accession>A0A517YES3</accession>
<evidence type="ECO:0000313" key="3">
    <source>
        <dbReference type="EMBL" id="QDU28746.1"/>
    </source>
</evidence>
<organism evidence="3 4">
    <name type="scientific">Anatilimnocola aggregata</name>
    <dbReference type="NCBI Taxonomy" id="2528021"/>
    <lineage>
        <taxon>Bacteria</taxon>
        <taxon>Pseudomonadati</taxon>
        <taxon>Planctomycetota</taxon>
        <taxon>Planctomycetia</taxon>
        <taxon>Pirellulales</taxon>
        <taxon>Pirellulaceae</taxon>
        <taxon>Anatilimnocola</taxon>
    </lineage>
</organism>
<sequence length="511" mass="55101">MIDWSAAEIARRIAAKSISAQDVCQAFVTRCQAVNPQLNAFTWQRFEQALSEATSIDERLARGETLGPLAGVPITVKDCFYFAGSTASIGLSTLQHEVSTETGPLVQRLQRAGAIVLGKTNVPQLMAMHECDNPVYGRTNNPWNLARTCGGSSGGEAAIIAARGSALGLANDLGGSIRLPAHFCGIAGLMPTARRLPNAGTQSNFRGFEGMRSSVGPLGRQVADLDLAMRVLADYSDDQALPEIVPWPWRDYRAVDIGKLRIGLWLDDGYLSPSPALQRATRAAADSLANAGATIEELHFPRGEEILDLYIGLIEADGCADLRRIAASSQLDWRISRMLTVGGLSRVSRAAVVGTLKMLGQGYLSRLIQAARPRSADEYWQLVRQRDALRQEFRSLLENKQLDTVISPPHALPAPQHTKAIDLMSAASYAFLPNLLGWPAGVTPVTSVAATEQNARKLSRDRVLQQAMAVDAESAGLPVGVQVIAPAWREDVVLAVMNALEQVSPKLRAVI</sequence>
<keyword evidence="4" id="KW-1185">Reference proteome</keyword>
<dbReference type="Gene3D" id="3.90.1300.10">
    <property type="entry name" value="Amidase signature (AS) domain"/>
    <property type="match status" value="1"/>
</dbReference>
<dbReference type="InterPro" id="IPR023631">
    <property type="entry name" value="Amidase_dom"/>
</dbReference>
<dbReference type="EC" id="6.3.5.-" evidence="3"/>
<dbReference type="PROSITE" id="PS00571">
    <property type="entry name" value="AMIDASES"/>
    <property type="match status" value="1"/>
</dbReference>
<feature type="domain" description="Amidase" evidence="2">
    <location>
        <begin position="23"/>
        <end position="494"/>
    </location>
</feature>
<dbReference type="AlphaFoldDB" id="A0A517YES3"/>
<dbReference type="Proteomes" id="UP000315017">
    <property type="component" value="Chromosome"/>
</dbReference>
<dbReference type="EMBL" id="CP036274">
    <property type="protein sequence ID" value="QDU28746.1"/>
    <property type="molecule type" value="Genomic_DNA"/>
</dbReference>
<protein>
    <submittedName>
        <fullName evidence="3">Glutamyl-tRNA(Gln) amidotransferase subunit A</fullName>
        <ecNumber evidence="3">6.3.5.-</ecNumber>
    </submittedName>
</protein>
<keyword evidence="3" id="KW-0436">Ligase</keyword>
<dbReference type="PANTHER" id="PTHR45847">
    <property type="entry name" value="FATTY ACID AMIDE HYDROLASE"/>
    <property type="match status" value="1"/>
</dbReference>
<evidence type="ECO:0000259" key="2">
    <source>
        <dbReference type="Pfam" id="PF01425"/>
    </source>
</evidence>
<evidence type="ECO:0000256" key="1">
    <source>
        <dbReference type="ARBA" id="ARBA00022801"/>
    </source>
</evidence>
<dbReference type="GO" id="GO:0016874">
    <property type="term" value="F:ligase activity"/>
    <property type="evidence" value="ECO:0007669"/>
    <property type="project" value="UniProtKB-KW"/>
</dbReference>
<evidence type="ECO:0000313" key="4">
    <source>
        <dbReference type="Proteomes" id="UP000315017"/>
    </source>
</evidence>
<dbReference type="GO" id="GO:0016740">
    <property type="term" value="F:transferase activity"/>
    <property type="evidence" value="ECO:0007669"/>
    <property type="project" value="UniProtKB-KW"/>
</dbReference>
<dbReference type="KEGG" id="aagg:ETAA8_38510"/>
<dbReference type="PANTHER" id="PTHR45847:SF6">
    <property type="entry name" value="FATTY ACID AMIDE HYDROLASE"/>
    <property type="match status" value="1"/>
</dbReference>
<keyword evidence="1" id="KW-0378">Hydrolase</keyword>
<dbReference type="GO" id="GO:0004040">
    <property type="term" value="F:amidase activity"/>
    <property type="evidence" value="ECO:0007669"/>
    <property type="project" value="TreeGrafter"/>
</dbReference>
<keyword evidence="3" id="KW-0808">Transferase</keyword>
<dbReference type="SUPFAM" id="SSF75304">
    <property type="entry name" value="Amidase signature (AS) enzymes"/>
    <property type="match status" value="1"/>
</dbReference>
<dbReference type="PIRSF" id="PIRSF001221">
    <property type="entry name" value="Amidase_fungi"/>
    <property type="match status" value="1"/>
</dbReference>
<name>A0A517YES3_9BACT</name>
<reference evidence="3 4" key="1">
    <citation type="submission" date="2019-02" db="EMBL/GenBank/DDBJ databases">
        <title>Deep-cultivation of Planctomycetes and their phenomic and genomic characterization uncovers novel biology.</title>
        <authorList>
            <person name="Wiegand S."/>
            <person name="Jogler M."/>
            <person name="Boedeker C."/>
            <person name="Pinto D."/>
            <person name="Vollmers J."/>
            <person name="Rivas-Marin E."/>
            <person name="Kohn T."/>
            <person name="Peeters S.H."/>
            <person name="Heuer A."/>
            <person name="Rast P."/>
            <person name="Oberbeckmann S."/>
            <person name="Bunk B."/>
            <person name="Jeske O."/>
            <person name="Meyerdierks A."/>
            <person name="Storesund J.E."/>
            <person name="Kallscheuer N."/>
            <person name="Luecker S."/>
            <person name="Lage O.M."/>
            <person name="Pohl T."/>
            <person name="Merkel B.J."/>
            <person name="Hornburger P."/>
            <person name="Mueller R.-W."/>
            <person name="Bruemmer F."/>
            <person name="Labrenz M."/>
            <person name="Spormann A.M."/>
            <person name="Op den Camp H."/>
            <person name="Overmann J."/>
            <person name="Amann R."/>
            <person name="Jetten M.S.M."/>
            <person name="Mascher T."/>
            <person name="Medema M.H."/>
            <person name="Devos D.P."/>
            <person name="Kaster A.-K."/>
            <person name="Ovreas L."/>
            <person name="Rohde M."/>
            <person name="Galperin M.Y."/>
            <person name="Jogler C."/>
        </authorList>
    </citation>
    <scope>NUCLEOTIDE SEQUENCE [LARGE SCALE GENOMIC DNA]</scope>
    <source>
        <strain evidence="3 4">ETA_A8</strain>
    </source>
</reference>
<dbReference type="GO" id="GO:0017064">
    <property type="term" value="F:fatty acid amide hydrolase activity"/>
    <property type="evidence" value="ECO:0007669"/>
    <property type="project" value="TreeGrafter"/>
</dbReference>
<dbReference type="InterPro" id="IPR020556">
    <property type="entry name" value="Amidase_CS"/>
</dbReference>
<dbReference type="Pfam" id="PF01425">
    <property type="entry name" value="Amidase"/>
    <property type="match status" value="1"/>
</dbReference>
<dbReference type="InterPro" id="IPR036928">
    <property type="entry name" value="AS_sf"/>
</dbReference>
<proteinExistence type="predicted"/>